<protein>
    <submittedName>
        <fullName evidence="1">Uncharacterized protein</fullName>
    </submittedName>
</protein>
<evidence type="ECO:0000313" key="2">
    <source>
        <dbReference type="Proteomes" id="UP000233517"/>
    </source>
</evidence>
<reference evidence="1 2" key="1">
    <citation type="journal article" date="2017" name="ISME J.">
        <title>Potential for microbial H2 and metal transformations associated with novel bacteria and archaea in deep terrestrial subsurface sediments.</title>
        <authorList>
            <person name="Hernsdorf A.W."/>
            <person name="Amano Y."/>
            <person name="Miyakawa K."/>
            <person name="Ise K."/>
            <person name="Suzuki Y."/>
            <person name="Anantharaman K."/>
            <person name="Probst A."/>
            <person name="Burstein D."/>
            <person name="Thomas B.C."/>
            <person name="Banfield J.F."/>
        </authorList>
    </citation>
    <scope>NUCLEOTIDE SEQUENCE [LARGE SCALE GENOMIC DNA]</scope>
    <source>
        <strain evidence="1">HGW-Falkowbacteria-1</strain>
    </source>
</reference>
<dbReference type="EMBL" id="PHAI01000001">
    <property type="protein sequence ID" value="PKM91650.1"/>
    <property type="molecule type" value="Genomic_DNA"/>
</dbReference>
<sequence>MNKILRIFKKFFALLSLRIFYVIFLKTNKIKDVESALENNDKSNVVIVGGNILKNKGDQAMLFLLLIT</sequence>
<comment type="caution">
    <text evidence="1">The sequence shown here is derived from an EMBL/GenBank/DDBJ whole genome shotgun (WGS) entry which is preliminary data.</text>
</comment>
<dbReference type="Proteomes" id="UP000233517">
    <property type="component" value="Unassembled WGS sequence"/>
</dbReference>
<organism evidence="1 2">
    <name type="scientific">Candidatus Falkowbacteria bacterium HGW-Falkowbacteria-1</name>
    <dbReference type="NCBI Taxonomy" id="2013768"/>
    <lineage>
        <taxon>Bacteria</taxon>
        <taxon>Candidatus Falkowiibacteriota</taxon>
    </lineage>
</organism>
<dbReference type="AlphaFoldDB" id="A0A2N2EA97"/>
<proteinExistence type="predicted"/>
<gene>
    <name evidence="1" type="ORF">CVU82_00355</name>
</gene>
<name>A0A2N2EA97_9BACT</name>
<evidence type="ECO:0000313" key="1">
    <source>
        <dbReference type="EMBL" id="PKM91650.1"/>
    </source>
</evidence>
<accession>A0A2N2EA97</accession>